<protein>
    <submittedName>
        <fullName evidence="1">Uncharacterized protein</fullName>
    </submittedName>
</protein>
<evidence type="ECO:0000313" key="2">
    <source>
        <dbReference type="Proteomes" id="UP000664265"/>
    </source>
</evidence>
<evidence type="ECO:0000313" key="1">
    <source>
        <dbReference type="EMBL" id="MBO1362808.1"/>
    </source>
</evidence>
<reference evidence="1 2" key="1">
    <citation type="submission" date="2021-01" db="EMBL/GenBank/DDBJ databases">
        <title>Prevotella A2931 sp. nov.</title>
        <authorList>
            <person name="Buhl M."/>
            <person name="Oberhettinger P."/>
        </authorList>
    </citation>
    <scope>NUCLEOTIDE SEQUENCE [LARGE SCALE GENOMIC DNA]</scope>
    <source>
        <strain evidence="1 2">A2931</strain>
    </source>
</reference>
<organism evidence="1 2">
    <name type="scientific">Prevotella illustrans</name>
    <dbReference type="NCBI Taxonomy" id="2800387"/>
    <lineage>
        <taxon>Bacteria</taxon>
        <taxon>Pseudomonadati</taxon>
        <taxon>Bacteroidota</taxon>
        <taxon>Bacteroidia</taxon>
        <taxon>Bacteroidales</taxon>
        <taxon>Prevotellaceae</taxon>
        <taxon>Prevotella</taxon>
    </lineage>
</organism>
<accession>A0ABS3M3P7</accession>
<dbReference type="RefSeq" id="WP_107580964.1">
    <property type="nucleotide sequence ID" value="NZ_JAERMS010000006.1"/>
</dbReference>
<dbReference type="EMBL" id="JAERMS010000006">
    <property type="protein sequence ID" value="MBO1362808.1"/>
    <property type="molecule type" value="Genomic_DNA"/>
</dbReference>
<dbReference type="Proteomes" id="UP000664265">
    <property type="component" value="Unassembled WGS sequence"/>
</dbReference>
<name>A0ABS3M3P7_9BACT</name>
<keyword evidence="2" id="KW-1185">Reference proteome</keyword>
<proteinExistence type="predicted"/>
<gene>
    <name evidence="1" type="ORF">JHU38_03270</name>
</gene>
<sequence length="74" mass="8298">MNTALIGFILFVAVALVGWAIAELKNKTIHFKHSEAEAEGEKEMEEHFMQNGAHEQNLQDLLKHNCTKGYSAVD</sequence>
<comment type="caution">
    <text evidence="1">The sequence shown here is derived from an EMBL/GenBank/DDBJ whole genome shotgun (WGS) entry which is preliminary data.</text>
</comment>